<evidence type="ECO:0000313" key="2">
    <source>
        <dbReference type="EMBL" id="KAG0329081.1"/>
    </source>
</evidence>
<protein>
    <submittedName>
        <fullName evidence="2">Uncharacterized protein</fullName>
    </submittedName>
</protein>
<comment type="caution">
    <text evidence="2">The sequence shown here is derived from an EMBL/GenBank/DDBJ whole genome shotgun (WGS) entry which is preliminary data.</text>
</comment>
<dbReference type="Proteomes" id="UP000738325">
    <property type="component" value="Unassembled WGS sequence"/>
</dbReference>
<organism evidence="2 3">
    <name type="scientific">Dissophora globulifera</name>
    <dbReference type="NCBI Taxonomy" id="979702"/>
    <lineage>
        <taxon>Eukaryota</taxon>
        <taxon>Fungi</taxon>
        <taxon>Fungi incertae sedis</taxon>
        <taxon>Mucoromycota</taxon>
        <taxon>Mortierellomycotina</taxon>
        <taxon>Mortierellomycetes</taxon>
        <taxon>Mortierellales</taxon>
        <taxon>Mortierellaceae</taxon>
        <taxon>Dissophora</taxon>
    </lineage>
</organism>
<name>A0A9P6RY41_9FUNG</name>
<feature type="compositionally biased region" description="Basic and acidic residues" evidence="1">
    <location>
        <begin position="204"/>
        <end position="219"/>
    </location>
</feature>
<evidence type="ECO:0000256" key="1">
    <source>
        <dbReference type="SAM" id="MobiDB-lite"/>
    </source>
</evidence>
<feature type="compositionally biased region" description="Low complexity" evidence="1">
    <location>
        <begin position="42"/>
        <end position="56"/>
    </location>
</feature>
<dbReference type="EMBL" id="JAAAIP010000022">
    <property type="protein sequence ID" value="KAG0329081.1"/>
    <property type="molecule type" value="Genomic_DNA"/>
</dbReference>
<accession>A0A9P6RY41</accession>
<gene>
    <name evidence="2" type="ORF">BGZ99_003465</name>
</gene>
<sequence length="515" mass="57807">MAQCYSTAGSAPLNALANRLLGESSFSSKSSLFRSALNHPPQQQSQLSQQHRSSTQNSGLFPRQLPQLQQQQQQQHHQISHKTSFETLDSFEHAWSASTSHQHHLHHHLHQPLARRVEPTFSFKSPYNLKQQQDIPDLDLISAWEHHHQHQQQQQHQQSAAGDYLHPVQTTLSGIAATSRSDLSVSEFESFRGQPASNDPGSTLKEHNTWAQEWSRDTQDETEDDDDEFREEWNNDHFTQAYINSHQSQFRAIEEQDRIKEARLEEERERRRQASGGPPRSAWMMAGSATTTATENIHQTQTAGDALSAMGPRRLRVPGVDSFDEPSLPMSAQQGSLFSVDEFMEFNLQQTPEWSTRFQNQPAPKPVRADDRFMSLVSDLHLAEQIFYPGASSATLPELSDHQGHLSAPAAAIIQEHQGNFHQESGWASEFAAGKDQQTRQQRQYIGAEWSWERLFGKNPRKQLLLATEASAAAASAAAARGEELDEGARLKAVALSRLQALFGHLSLAPPTLAP</sequence>
<keyword evidence="3" id="KW-1185">Reference proteome</keyword>
<feature type="region of interest" description="Disordered" evidence="1">
    <location>
        <begin position="32"/>
        <end position="60"/>
    </location>
</feature>
<dbReference type="OrthoDB" id="2440148at2759"/>
<dbReference type="AlphaFoldDB" id="A0A9P6RY41"/>
<evidence type="ECO:0000313" key="3">
    <source>
        <dbReference type="Proteomes" id="UP000738325"/>
    </source>
</evidence>
<proteinExistence type="predicted"/>
<reference evidence="2" key="1">
    <citation type="journal article" date="2020" name="Fungal Divers.">
        <title>Resolving the Mortierellaceae phylogeny through synthesis of multi-gene phylogenetics and phylogenomics.</title>
        <authorList>
            <person name="Vandepol N."/>
            <person name="Liber J."/>
            <person name="Desiro A."/>
            <person name="Na H."/>
            <person name="Kennedy M."/>
            <person name="Barry K."/>
            <person name="Grigoriev I.V."/>
            <person name="Miller A.N."/>
            <person name="O'Donnell K."/>
            <person name="Stajich J.E."/>
            <person name="Bonito G."/>
        </authorList>
    </citation>
    <scope>NUCLEOTIDE SEQUENCE</scope>
    <source>
        <strain evidence="2">REB-010B</strain>
    </source>
</reference>
<feature type="region of interest" description="Disordered" evidence="1">
    <location>
        <begin position="191"/>
        <end position="227"/>
    </location>
</feature>